<dbReference type="AlphaFoldDB" id="A0A6M0SYJ7"/>
<reference evidence="1 2" key="1">
    <citation type="submission" date="2019-02" db="EMBL/GenBank/DDBJ databases">
        <title>Genome sequencing of Clostridium botulinum clinical isolates.</title>
        <authorList>
            <person name="Brunt J."/>
            <person name="Van Vliet A.H.M."/>
            <person name="Stringer S.C."/>
            <person name="Grant K.A."/>
            <person name="Carter A.C."/>
            <person name="Peck M.W."/>
        </authorList>
    </citation>
    <scope>NUCLEOTIDE SEQUENCE [LARGE SCALE GENOMIC DNA]</scope>
    <source>
        <strain evidence="1 2">R1125/03</strain>
    </source>
</reference>
<accession>A0A6M0SYJ7</accession>
<evidence type="ECO:0000313" key="1">
    <source>
        <dbReference type="EMBL" id="NFA58971.1"/>
    </source>
</evidence>
<evidence type="ECO:0000313" key="2">
    <source>
        <dbReference type="Proteomes" id="UP000473089"/>
    </source>
</evidence>
<dbReference type="EMBL" id="SGJP01000001">
    <property type="protein sequence ID" value="NFA58971.1"/>
    <property type="molecule type" value="Genomic_DNA"/>
</dbReference>
<name>A0A6M0SYJ7_CLOBO</name>
<comment type="caution">
    <text evidence="1">The sequence shown here is derived from an EMBL/GenBank/DDBJ whole genome shotgun (WGS) entry which is preliminary data.</text>
</comment>
<proteinExistence type="predicted"/>
<sequence length="50" mass="6214">MNIYLKNNNSYFVNKIWYVPDSSFMANEENLNGYENYNVQMFLKYEKREF</sequence>
<organism evidence="1 2">
    <name type="scientific">Clostridium botulinum</name>
    <dbReference type="NCBI Taxonomy" id="1491"/>
    <lineage>
        <taxon>Bacteria</taxon>
        <taxon>Bacillati</taxon>
        <taxon>Bacillota</taxon>
        <taxon>Clostridia</taxon>
        <taxon>Eubacteriales</taxon>
        <taxon>Clostridiaceae</taxon>
        <taxon>Clostridium</taxon>
    </lineage>
</organism>
<dbReference type="Proteomes" id="UP000473089">
    <property type="component" value="Unassembled WGS sequence"/>
</dbReference>
<gene>
    <name evidence="1" type="ORF">EXM42_00705</name>
</gene>
<protein>
    <submittedName>
        <fullName evidence="1">YARHG domain-containing protein</fullName>
    </submittedName>
</protein>